<evidence type="ECO:0000313" key="2">
    <source>
        <dbReference type="EMBL" id="NYI85235.1"/>
    </source>
</evidence>
<comment type="caution">
    <text evidence="2">The sequence shown here is derived from an EMBL/GenBank/DDBJ whole genome shotgun (WGS) entry which is preliminary data.</text>
</comment>
<dbReference type="Gene3D" id="3.10.450.50">
    <property type="match status" value="1"/>
</dbReference>
<reference evidence="2 3" key="1">
    <citation type="submission" date="2020-07" db="EMBL/GenBank/DDBJ databases">
        <title>Sequencing the genomes of 1000 actinobacteria strains.</title>
        <authorList>
            <person name="Klenk H.-P."/>
        </authorList>
    </citation>
    <scope>NUCLEOTIDE SEQUENCE [LARGE SCALE GENOMIC DNA]</scope>
    <source>
        <strain evidence="2 3">DSM 44065</strain>
    </source>
</reference>
<gene>
    <name evidence="2" type="ORF">HNR68_003865</name>
</gene>
<sequence length="126" mass="14583">MDWRRAMAWVDRYERAWRTPGVDVLAELFTPDATYQQAPYRQPVVGLPALARMWEAERTGPDERFAMTAAPVALEGDTAVVRVEVRYGDPVTQEYRDLWVVRFAADGRCRAFEEWPFWPGGDYRPG</sequence>
<keyword evidence="2" id="KW-0413">Isomerase</keyword>
<dbReference type="InterPro" id="IPR032710">
    <property type="entry name" value="NTF2-like_dom_sf"/>
</dbReference>
<dbReference type="EMBL" id="JACCFJ010000001">
    <property type="protein sequence ID" value="NYI85235.1"/>
    <property type="molecule type" value="Genomic_DNA"/>
</dbReference>
<evidence type="ECO:0000313" key="3">
    <source>
        <dbReference type="Proteomes" id="UP000587002"/>
    </source>
</evidence>
<accession>A0A853AMA9</accession>
<feature type="domain" description="SnoaL-like" evidence="1">
    <location>
        <begin position="10"/>
        <end position="109"/>
    </location>
</feature>
<evidence type="ECO:0000259" key="1">
    <source>
        <dbReference type="Pfam" id="PF12680"/>
    </source>
</evidence>
<dbReference type="AlphaFoldDB" id="A0A853AMA9"/>
<dbReference type="SUPFAM" id="SSF54427">
    <property type="entry name" value="NTF2-like"/>
    <property type="match status" value="1"/>
</dbReference>
<dbReference type="InterPro" id="IPR037401">
    <property type="entry name" value="SnoaL-like"/>
</dbReference>
<dbReference type="Proteomes" id="UP000587002">
    <property type="component" value="Unassembled WGS sequence"/>
</dbReference>
<protein>
    <submittedName>
        <fullName evidence="2">Ketosteroid isomerase-like protein</fullName>
    </submittedName>
</protein>
<keyword evidence="3" id="KW-1185">Reference proteome</keyword>
<name>A0A853AMA9_9PSEU</name>
<dbReference type="RefSeq" id="WP_179723103.1">
    <property type="nucleotide sequence ID" value="NZ_BAABFH010000001.1"/>
</dbReference>
<dbReference type="GO" id="GO:0016853">
    <property type="term" value="F:isomerase activity"/>
    <property type="evidence" value="ECO:0007669"/>
    <property type="project" value="UniProtKB-KW"/>
</dbReference>
<proteinExistence type="predicted"/>
<dbReference type="Pfam" id="PF12680">
    <property type="entry name" value="SnoaL_2"/>
    <property type="match status" value="1"/>
</dbReference>
<organism evidence="2 3">
    <name type="scientific">Saccharopolyspora hordei</name>
    <dbReference type="NCBI Taxonomy" id="1838"/>
    <lineage>
        <taxon>Bacteria</taxon>
        <taxon>Bacillati</taxon>
        <taxon>Actinomycetota</taxon>
        <taxon>Actinomycetes</taxon>
        <taxon>Pseudonocardiales</taxon>
        <taxon>Pseudonocardiaceae</taxon>
        <taxon>Saccharopolyspora</taxon>
    </lineage>
</organism>